<keyword evidence="1 2" id="KW-0732">Signal</keyword>
<dbReference type="SMART" id="SM00236">
    <property type="entry name" value="fCBD"/>
    <property type="match status" value="1"/>
</dbReference>
<feature type="chain" id="PRO_5047049348" description="CBM1 domain-containing protein" evidence="2">
    <location>
        <begin position="23"/>
        <end position="215"/>
    </location>
</feature>
<sequence length="215" mass="22449">MISSALRSFAVTSLGLAVLVSAQSPAWGQCGGIGWTGPTTCASGSACVKQNEYYSQCVPGGSPTPTTTAGTGGGTPPPAAPANARYWMSFGDSYTQTGFEIDQTLPSPGNAFGNPPYPGWTSSGGEHWLDIAATKLNKSLDLVYNFAYGGATIDANLVKPFEPTVRSMTDQVGIFLSWNSGAGKGVWKANNTLFSFWIGINDIGNSYYMSGDRAA</sequence>
<dbReference type="EMBL" id="JBBXMP010000142">
    <property type="protein sequence ID" value="KAL0061266.1"/>
    <property type="molecule type" value="Genomic_DNA"/>
</dbReference>
<dbReference type="InterPro" id="IPR001087">
    <property type="entry name" value="GDSL"/>
</dbReference>
<accession>A0ABR2ZHV2</accession>
<dbReference type="PROSITE" id="PS00562">
    <property type="entry name" value="CBM1_1"/>
    <property type="match status" value="1"/>
</dbReference>
<dbReference type="SUPFAM" id="SSF57180">
    <property type="entry name" value="Cellulose-binding domain"/>
    <property type="match status" value="1"/>
</dbReference>
<dbReference type="InterPro" id="IPR036514">
    <property type="entry name" value="SGNH_hydro_sf"/>
</dbReference>
<evidence type="ECO:0000256" key="2">
    <source>
        <dbReference type="SAM" id="SignalP"/>
    </source>
</evidence>
<feature type="signal peptide" evidence="2">
    <location>
        <begin position="1"/>
        <end position="22"/>
    </location>
</feature>
<evidence type="ECO:0000313" key="4">
    <source>
        <dbReference type="EMBL" id="KAL0061266.1"/>
    </source>
</evidence>
<keyword evidence="5" id="KW-1185">Reference proteome</keyword>
<dbReference type="InterPro" id="IPR035971">
    <property type="entry name" value="CBD_sf"/>
</dbReference>
<proteinExistence type="predicted"/>
<dbReference type="Gene3D" id="3.40.50.1110">
    <property type="entry name" value="SGNH hydrolase"/>
    <property type="match status" value="1"/>
</dbReference>
<protein>
    <recommendedName>
        <fullName evidence="3">CBM1 domain-containing protein</fullName>
    </recommendedName>
</protein>
<name>A0ABR2ZHV2_9AGAR</name>
<dbReference type="SUPFAM" id="SSF52266">
    <property type="entry name" value="SGNH hydrolase"/>
    <property type="match status" value="1"/>
</dbReference>
<evidence type="ECO:0000256" key="1">
    <source>
        <dbReference type="ARBA" id="ARBA00022729"/>
    </source>
</evidence>
<comment type="caution">
    <text evidence="4">The sequence shown here is derived from an EMBL/GenBank/DDBJ whole genome shotgun (WGS) entry which is preliminary data.</text>
</comment>
<feature type="domain" description="CBM1" evidence="3">
    <location>
        <begin position="22"/>
        <end position="58"/>
    </location>
</feature>
<dbReference type="InterPro" id="IPR000254">
    <property type="entry name" value="CBD"/>
</dbReference>
<dbReference type="Pfam" id="PF00657">
    <property type="entry name" value="Lipase_GDSL"/>
    <property type="match status" value="1"/>
</dbReference>
<evidence type="ECO:0000313" key="5">
    <source>
        <dbReference type="Proteomes" id="UP001437256"/>
    </source>
</evidence>
<reference evidence="4 5" key="1">
    <citation type="submission" date="2024-05" db="EMBL/GenBank/DDBJ databases">
        <title>A draft genome resource for the thread blight pathogen Marasmius tenuissimus strain MS-2.</title>
        <authorList>
            <person name="Yulfo-Soto G.E."/>
            <person name="Baruah I.K."/>
            <person name="Amoako-Attah I."/>
            <person name="Bukari Y."/>
            <person name="Meinhardt L.W."/>
            <person name="Bailey B.A."/>
            <person name="Cohen S.P."/>
        </authorList>
    </citation>
    <scope>NUCLEOTIDE SEQUENCE [LARGE SCALE GENOMIC DNA]</scope>
    <source>
        <strain evidence="4 5">MS-2</strain>
    </source>
</reference>
<gene>
    <name evidence="4" type="ORF">AAF712_011924</name>
</gene>
<dbReference type="Pfam" id="PF00734">
    <property type="entry name" value="CBM_1"/>
    <property type="match status" value="1"/>
</dbReference>
<evidence type="ECO:0000259" key="3">
    <source>
        <dbReference type="PROSITE" id="PS51164"/>
    </source>
</evidence>
<dbReference type="PROSITE" id="PS51164">
    <property type="entry name" value="CBM1_2"/>
    <property type="match status" value="1"/>
</dbReference>
<dbReference type="Proteomes" id="UP001437256">
    <property type="component" value="Unassembled WGS sequence"/>
</dbReference>
<organism evidence="4 5">
    <name type="scientific">Marasmius tenuissimus</name>
    <dbReference type="NCBI Taxonomy" id="585030"/>
    <lineage>
        <taxon>Eukaryota</taxon>
        <taxon>Fungi</taxon>
        <taxon>Dikarya</taxon>
        <taxon>Basidiomycota</taxon>
        <taxon>Agaricomycotina</taxon>
        <taxon>Agaricomycetes</taxon>
        <taxon>Agaricomycetidae</taxon>
        <taxon>Agaricales</taxon>
        <taxon>Marasmiineae</taxon>
        <taxon>Marasmiaceae</taxon>
        <taxon>Marasmius</taxon>
    </lineage>
</organism>